<dbReference type="InterPro" id="IPR045249">
    <property type="entry name" value="HARBI1-like"/>
</dbReference>
<evidence type="ECO:0000259" key="8">
    <source>
        <dbReference type="Pfam" id="PF13359"/>
    </source>
</evidence>
<dbReference type="PANTHER" id="PTHR22930">
    <property type="match status" value="1"/>
</dbReference>
<reference evidence="9 10" key="1">
    <citation type="submission" date="2021-06" db="EMBL/GenBank/DDBJ databases">
        <title>A haploid diamondback moth (Plutella xylostella L.) genome assembly resolves 31 chromosomes and identifies a diamide resistance mutation.</title>
        <authorList>
            <person name="Ward C.M."/>
            <person name="Perry K.D."/>
            <person name="Baker G."/>
            <person name="Powis K."/>
            <person name="Heckel D.G."/>
            <person name="Baxter S.W."/>
        </authorList>
    </citation>
    <scope>NUCLEOTIDE SEQUENCE [LARGE SCALE GENOMIC DNA]</scope>
    <source>
        <strain evidence="9 10">LV</strain>
        <tissue evidence="9">Single pupa</tissue>
    </source>
</reference>
<dbReference type="InterPro" id="IPR027806">
    <property type="entry name" value="HARBI1_dom"/>
</dbReference>
<organism evidence="9 10">
    <name type="scientific">Plutella xylostella</name>
    <name type="common">Diamondback moth</name>
    <name type="synonym">Plutella maculipennis</name>
    <dbReference type="NCBI Taxonomy" id="51655"/>
    <lineage>
        <taxon>Eukaryota</taxon>
        <taxon>Metazoa</taxon>
        <taxon>Ecdysozoa</taxon>
        <taxon>Arthropoda</taxon>
        <taxon>Hexapoda</taxon>
        <taxon>Insecta</taxon>
        <taxon>Pterygota</taxon>
        <taxon>Neoptera</taxon>
        <taxon>Endopterygota</taxon>
        <taxon>Lepidoptera</taxon>
        <taxon>Glossata</taxon>
        <taxon>Ditrysia</taxon>
        <taxon>Yponomeutoidea</taxon>
        <taxon>Plutellidae</taxon>
        <taxon>Plutella</taxon>
    </lineage>
</organism>
<dbReference type="Pfam" id="PF13359">
    <property type="entry name" value="DDE_Tnp_4"/>
    <property type="match status" value="1"/>
</dbReference>
<proteinExistence type="inferred from homology"/>
<keyword evidence="10" id="KW-1185">Reference proteome</keyword>
<accession>A0ABQ7PZR1</accession>
<keyword evidence="5" id="KW-0479">Metal-binding</keyword>
<evidence type="ECO:0000313" key="9">
    <source>
        <dbReference type="EMBL" id="KAG7298188.1"/>
    </source>
</evidence>
<evidence type="ECO:0000256" key="2">
    <source>
        <dbReference type="ARBA" id="ARBA00004123"/>
    </source>
</evidence>
<evidence type="ECO:0000256" key="4">
    <source>
        <dbReference type="ARBA" id="ARBA00022722"/>
    </source>
</evidence>
<feature type="domain" description="DDE Tnp4" evidence="8">
    <location>
        <begin position="119"/>
        <end position="284"/>
    </location>
</feature>
<comment type="subcellular location">
    <subcellularLocation>
        <location evidence="2">Nucleus</location>
    </subcellularLocation>
</comment>
<comment type="caution">
    <text evidence="9">The sequence shown here is derived from an EMBL/GenBank/DDBJ whole genome shotgun (WGS) entry which is preliminary data.</text>
</comment>
<keyword evidence="4" id="KW-0540">Nuclease</keyword>
<comment type="similarity">
    <text evidence="3">Belongs to the HARBI1 family.</text>
</comment>
<evidence type="ECO:0000256" key="5">
    <source>
        <dbReference type="ARBA" id="ARBA00022723"/>
    </source>
</evidence>
<gene>
    <name evidence="9" type="ORF">JYU34_018984</name>
</gene>
<keyword evidence="7" id="KW-0539">Nucleus</keyword>
<sequence>MLAEPSGEFDNFVRMSNSDFEFLIQKVSPVVAKQDTDWREAIPVKIRLALTLRYLATGDSFRSLHYLFKISSQLISRIVPEVCLALNEALKDFVKIPTTTEEWLSKAERFKFPHCLGAMDGKHVTIQPPPHSGTEYYNYKRTFSIVLLAIVDYDYCFMFAEIGAQGRISDGGVFNQSSISKKNSENSINLPPPSSLPGCDIDLPYVFLCDGAFSLTKNLMKPFPGRHQLNSPERVFNQKLSQSRVVVENTFGVLSNKFRVFKTAMPFHPVKCSIITMTCVLLHNFLRKSRTSRPLYAPPGTFDTYNDSGELIRAGNWRNCSNTSFLPLQNQPRRSTNDAIQIRQAFMHYFYNNIE</sequence>
<name>A0ABQ7PZR1_PLUXY</name>
<evidence type="ECO:0000256" key="7">
    <source>
        <dbReference type="ARBA" id="ARBA00023242"/>
    </source>
</evidence>
<comment type="cofactor">
    <cofactor evidence="1">
        <name>a divalent metal cation</name>
        <dbReference type="ChEBI" id="CHEBI:60240"/>
    </cofactor>
</comment>
<evidence type="ECO:0000256" key="1">
    <source>
        <dbReference type="ARBA" id="ARBA00001968"/>
    </source>
</evidence>
<dbReference type="Proteomes" id="UP000823941">
    <property type="component" value="Chromosome 25"/>
</dbReference>
<protein>
    <recommendedName>
        <fullName evidence="8">DDE Tnp4 domain-containing protein</fullName>
    </recommendedName>
</protein>
<evidence type="ECO:0000256" key="3">
    <source>
        <dbReference type="ARBA" id="ARBA00006958"/>
    </source>
</evidence>
<dbReference type="EMBL" id="JAHIBW010000025">
    <property type="protein sequence ID" value="KAG7298188.1"/>
    <property type="molecule type" value="Genomic_DNA"/>
</dbReference>
<keyword evidence="6" id="KW-0378">Hydrolase</keyword>
<dbReference type="PANTHER" id="PTHR22930:SF269">
    <property type="entry name" value="NUCLEASE HARBI1-LIKE PROTEIN"/>
    <property type="match status" value="1"/>
</dbReference>
<evidence type="ECO:0000313" key="10">
    <source>
        <dbReference type="Proteomes" id="UP000823941"/>
    </source>
</evidence>
<evidence type="ECO:0000256" key="6">
    <source>
        <dbReference type="ARBA" id="ARBA00022801"/>
    </source>
</evidence>